<evidence type="ECO:0000313" key="2">
    <source>
        <dbReference type="Proteomes" id="UP000236732"/>
    </source>
</evidence>
<gene>
    <name evidence="1" type="ORF">SAMN05444920_12644</name>
</gene>
<dbReference type="EMBL" id="FNVT01000026">
    <property type="protein sequence ID" value="SEH02386.1"/>
    <property type="molecule type" value="Genomic_DNA"/>
</dbReference>
<sequence length="346" mass="38919">MAALLNEHIEPITAILERQYPQARGGYLRISDLWASPDHTAQCGALLLTAENILGDRDPASLRERIQPLIQAAYDRVPQRTYHAIRDADFSPALARAMVRRARVFHRGDEQARLLVPSRDCLFSVEEIPPLLPQDWFDAHFAGFPERMINTNNWTIRHLRRAASLKLVEMASGTHYVQSADALGMLQGSASRTQAVLRNQIPDDGMWQEFETAVEQIACILDNDPERINYTDRRRAMATWEMPQADWIRLCTGIPKMARMATQNPLIGTALVWSEVTQAEHLQCPPLKTLRQIDGPEARRVGDTVAQLLTPSRQRAGSFVLRRRLNQYAANLAAQCDNGTGPLSPS</sequence>
<protein>
    <submittedName>
        <fullName evidence="1">Uncharacterized protein</fullName>
    </submittedName>
</protein>
<dbReference type="AlphaFoldDB" id="A0A1H6EZJ3"/>
<reference evidence="1 2" key="1">
    <citation type="submission" date="2016-10" db="EMBL/GenBank/DDBJ databases">
        <authorList>
            <person name="de Groot N.N."/>
        </authorList>
    </citation>
    <scope>NUCLEOTIDE SEQUENCE [LARGE SCALE GENOMIC DNA]</scope>
    <source>
        <strain evidence="1 2">CGMCC 4.7037</strain>
    </source>
</reference>
<name>A0A1H6EZJ3_9ACTN</name>
<proteinExistence type="predicted"/>
<evidence type="ECO:0000313" key="1">
    <source>
        <dbReference type="EMBL" id="SEH02386.1"/>
    </source>
</evidence>
<keyword evidence="2" id="KW-1185">Reference proteome</keyword>
<accession>A0A1H6EZJ3</accession>
<organism evidence="1 2">
    <name type="scientific">Nonomuraea solani</name>
    <dbReference type="NCBI Taxonomy" id="1144553"/>
    <lineage>
        <taxon>Bacteria</taxon>
        <taxon>Bacillati</taxon>
        <taxon>Actinomycetota</taxon>
        <taxon>Actinomycetes</taxon>
        <taxon>Streptosporangiales</taxon>
        <taxon>Streptosporangiaceae</taxon>
        <taxon>Nonomuraea</taxon>
    </lineage>
</organism>
<dbReference type="Proteomes" id="UP000236732">
    <property type="component" value="Unassembled WGS sequence"/>
</dbReference>